<keyword evidence="2" id="KW-0378">Hydrolase</keyword>
<evidence type="ECO:0000259" key="1">
    <source>
        <dbReference type="Pfam" id="PF00723"/>
    </source>
</evidence>
<dbReference type="Gene3D" id="1.50.10.10">
    <property type="match status" value="1"/>
</dbReference>
<dbReference type="PANTHER" id="PTHR31616:SF0">
    <property type="entry name" value="GLUCAN 1,4-ALPHA-GLUCOSIDASE"/>
    <property type="match status" value="1"/>
</dbReference>
<organism evidence="2 3">
    <name type="scientific">Modicisalibacter xianhensis</name>
    <dbReference type="NCBI Taxonomy" id="442341"/>
    <lineage>
        <taxon>Bacteria</taxon>
        <taxon>Pseudomonadati</taxon>
        <taxon>Pseudomonadota</taxon>
        <taxon>Gammaproteobacteria</taxon>
        <taxon>Oceanospirillales</taxon>
        <taxon>Halomonadaceae</taxon>
        <taxon>Modicisalibacter</taxon>
    </lineage>
</organism>
<dbReference type="AlphaFoldDB" id="A0A4R8FEE9"/>
<dbReference type="GO" id="GO:0004553">
    <property type="term" value="F:hydrolase activity, hydrolyzing O-glycosyl compounds"/>
    <property type="evidence" value="ECO:0007669"/>
    <property type="project" value="UniProtKB-ARBA"/>
</dbReference>
<dbReference type="InterPro" id="IPR011613">
    <property type="entry name" value="GH15-like"/>
</dbReference>
<reference evidence="2 3" key="1">
    <citation type="submission" date="2019-03" db="EMBL/GenBank/DDBJ databases">
        <title>Freshwater and sediment microbial communities from various areas in North America, analyzing microbe dynamics in response to fracking.</title>
        <authorList>
            <person name="Lamendella R."/>
        </authorList>
    </citation>
    <scope>NUCLEOTIDE SEQUENCE [LARGE SCALE GENOMIC DNA]</scope>
    <source>
        <strain evidence="2 3">6_TX</strain>
    </source>
</reference>
<dbReference type="GO" id="GO:0005975">
    <property type="term" value="P:carbohydrate metabolic process"/>
    <property type="evidence" value="ECO:0007669"/>
    <property type="project" value="InterPro"/>
</dbReference>
<comment type="caution">
    <text evidence="2">The sequence shown here is derived from an EMBL/GenBank/DDBJ whole genome shotgun (WGS) entry which is preliminary data.</text>
</comment>
<dbReference type="InterPro" id="IPR012341">
    <property type="entry name" value="6hp_glycosidase-like_sf"/>
</dbReference>
<proteinExistence type="predicted"/>
<protein>
    <submittedName>
        <fullName evidence="2">Glycosyl hydrolase family 15</fullName>
    </submittedName>
</protein>
<sequence>MTNPAIDDRPCDYRPIHDYALIGDCHGSALVASDGSIDWCCLKRFDAEPALWRLLDATQGASFVLQPTQPFRSERAYLPDTHILRTVFTAVSGQVAVTDFMPVGHTPQSVRTDTVSLNAPGWLVRVAEGLEGHLEMRARYQCAACVFDQGFDSHDAAPMLFTGASSSEETSSLDTVLALGAGERQVFVIAPRSDAAFAPAAQAESLLAITHAFWKQWCRRCCYSGPYSDSVRRSALTLKALSFAPTGAIVAAPTTSLPEEPSGVRNWDYRFSWLRDSSFVLQALGALGYSGEARGFCEFLRACCVQTLPSLQILYGVTGEASLDERSLDHIEGYEGARPVRVGNAAHDQTQIDIYGELADWAWVYHQLGGPLDETL</sequence>
<dbReference type="PANTHER" id="PTHR31616">
    <property type="entry name" value="TREHALASE"/>
    <property type="match status" value="1"/>
</dbReference>
<dbReference type="EMBL" id="SOEC01000031">
    <property type="protein sequence ID" value="TDX22128.1"/>
    <property type="molecule type" value="Genomic_DNA"/>
</dbReference>
<dbReference type="OrthoDB" id="3902805at2"/>
<evidence type="ECO:0000313" key="3">
    <source>
        <dbReference type="Proteomes" id="UP000294489"/>
    </source>
</evidence>
<accession>A0A4R8FEE9</accession>
<dbReference type="InterPro" id="IPR008928">
    <property type="entry name" value="6-hairpin_glycosidase_sf"/>
</dbReference>
<feature type="domain" description="GH15-like" evidence="1">
    <location>
        <begin position="226"/>
        <end position="369"/>
    </location>
</feature>
<evidence type="ECO:0000313" key="2">
    <source>
        <dbReference type="EMBL" id="TDX22128.1"/>
    </source>
</evidence>
<name>A0A4R8FEE9_9GAMM</name>
<dbReference type="Pfam" id="PF00723">
    <property type="entry name" value="Glyco_hydro_15"/>
    <property type="match status" value="1"/>
</dbReference>
<dbReference type="SUPFAM" id="SSF48208">
    <property type="entry name" value="Six-hairpin glycosidases"/>
    <property type="match status" value="1"/>
</dbReference>
<dbReference type="Proteomes" id="UP000294489">
    <property type="component" value="Unassembled WGS sequence"/>
</dbReference>
<gene>
    <name evidence="2" type="ORF">DFO67_13111</name>
</gene>